<accession>A0A2B4RGN9</accession>
<comment type="caution">
    <text evidence="1">The sequence shown here is derived from an EMBL/GenBank/DDBJ whole genome shotgun (WGS) entry which is preliminary data.</text>
</comment>
<evidence type="ECO:0000313" key="1">
    <source>
        <dbReference type="EMBL" id="PFX15435.1"/>
    </source>
</evidence>
<keyword evidence="2" id="KW-1185">Reference proteome</keyword>
<proteinExistence type="predicted"/>
<dbReference type="EMBL" id="LSMT01000649">
    <property type="protein sequence ID" value="PFX15435.1"/>
    <property type="molecule type" value="Genomic_DNA"/>
</dbReference>
<dbReference type="AlphaFoldDB" id="A0A2B4RGN9"/>
<reference evidence="2" key="1">
    <citation type="journal article" date="2017" name="bioRxiv">
        <title>Comparative analysis of the genomes of Stylophora pistillata and Acropora digitifera provides evidence for extensive differences between species of corals.</title>
        <authorList>
            <person name="Voolstra C.R."/>
            <person name="Li Y."/>
            <person name="Liew Y.J."/>
            <person name="Baumgarten S."/>
            <person name="Zoccola D."/>
            <person name="Flot J.-F."/>
            <person name="Tambutte S."/>
            <person name="Allemand D."/>
            <person name="Aranda M."/>
        </authorList>
    </citation>
    <scope>NUCLEOTIDE SEQUENCE [LARGE SCALE GENOMIC DNA]</scope>
</reference>
<organism evidence="1 2">
    <name type="scientific">Stylophora pistillata</name>
    <name type="common">Smooth cauliflower coral</name>
    <dbReference type="NCBI Taxonomy" id="50429"/>
    <lineage>
        <taxon>Eukaryota</taxon>
        <taxon>Metazoa</taxon>
        <taxon>Cnidaria</taxon>
        <taxon>Anthozoa</taxon>
        <taxon>Hexacorallia</taxon>
        <taxon>Scleractinia</taxon>
        <taxon>Astrocoeniina</taxon>
        <taxon>Pocilloporidae</taxon>
        <taxon>Stylophora</taxon>
    </lineage>
</organism>
<sequence>MDELLDTMEYHSDDDDKRRVIRDAETYLIQFAPSDEDYDRRTWELRGQVMRAFLEFTANMFDDLDDNPKWCAVALEDLLHIVERNADDDDYCRIMKYTKEFIKDYGTLQVETVKDMTIKLQADIMKAFLIYIEHCNTVFLKS</sequence>
<name>A0A2B4RGN9_STYPI</name>
<gene>
    <name evidence="1" type="ORF">AWC38_SpisGene20347</name>
</gene>
<evidence type="ECO:0000313" key="2">
    <source>
        <dbReference type="Proteomes" id="UP000225706"/>
    </source>
</evidence>
<protein>
    <submittedName>
        <fullName evidence="1">Uncharacterized protein</fullName>
    </submittedName>
</protein>
<dbReference type="Proteomes" id="UP000225706">
    <property type="component" value="Unassembled WGS sequence"/>
</dbReference>